<dbReference type="OrthoDB" id="275336at2"/>
<dbReference type="Proteomes" id="UP000000263">
    <property type="component" value="Chromosome"/>
</dbReference>
<name>A7NQ83_ROSCS</name>
<dbReference type="Gene3D" id="3.40.630.30">
    <property type="match status" value="1"/>
</dbReference>
<dbReference type="CDD" id="cd04301">
    <property type="entry name" value="NAT_SF"/>
    <property type="match status" value="1"/>
</dbReference>
<reference evidence="2 3" key="1">
    <citation type="submission" date="2007-08" db="EMBL/GenBank/DDBJ databases">
        <title>Complete sequence of Roseiflexus castenholzii DSM 13941.</title>
        <authorList>
            <consortium name="US DOE Joint Genome Institute"/>
            <person name="Copeland A."/>
            <person name="Lucas S."/>
            <person name="Lapidus A."/>
            <person name="Barry K."/>
            <person name="Glavina del Rio T."/>
            <person name="Dalin E."/>
            <person name="Tice H."/>
            <person name="Pitluck S."/>
            <person name="Thompson L.S."/>
            <person name="Brettin T."/>
            <person name="Bruce D."/>
            <person name="Detter J.C."/>
            <person name="Han C."/>
            <person name="Tapia R."/>
            <person name="Schmutz J."/>
            <person name="Larimer F."/>
            <person name="Land M."/>
            <person name="Hauser L."/>
            <person name="Kyrpides N."/>
            <person name="Mikhailova N."/>
            <person name="Bryant D.A."/>
            <person name="Hanada S."/>
            <person name="Tsukatani Y."/>
            <person name="Richardson P."/>
        </authorList>
    </citation>
    <scope>NUCLEOTIDE SEQUENCE [LARGE SCALE GENOMIC DNA]</scope>
    <source>
        <strain evidence="3">DSM 13941 / HLO8</strain>
    </source>
</reference>
<dbReference type="SUPFAM" id="SSF55729">
    <property type="entry name" value="Acyl-CoA N-acyltransferases (Nat)"/>
    <property type="match status" value="1"/>
</dbReference>
<feature type="domain" description="N-acetyltransferase" evidence="1">
    <location>
        <begin position="35"/>
        <end position="175"/>
    </location>
</feature>
<dbReference type="GO" id="GO:0016747">
    <property type="term" value="F:acyltransferase activity, transferring groups other than amino-acyl groups"/>
    <property type="evidence" value="ECO:0007669"/>
    <property type="project" value="InterPro"/>
</dbReference>
<dbReference type="InterPro" id="IPR000182">
    <property type="entry name" value="GNAT_dom"/>
</dbReference>
<gene>
    <name evidence="2" type="ordered locus">Rcas_3680</name>
</gene>
<keyword evidence="3" id="KW-1185">Reference proteome</keyword>
<dbReference type="Pfam" id="PF00583">
    <property type="entry name" value="Acetyltransf_1"/>
    <property type="match status" value="1"/>
</dbReference>
<proteinExistence type="predicted"/>
<dbReference type="STRING" id="383372.Rcas_3680"/>
<dbReference type="AlphaFoldDB" id="A7NQ83"/>
<evidence type="ECO:0000313" key="3">
    <source>
        <dbReference type="Proteomes" id="UP000000263"/>
    </source>
</evidence>
<dbReference type="EMBL" id="CP000804">
    <property type="protein sequence ID" value="ABU59729.1"/>
    <property type="molecule type" value="Genomic_DNA"/>
</dbReference>
<keyword evidence="2" id="KW-0808">Transferase</keyword>
<dbReference type="eggNOG" id="COG0456">
    <property type="taxonomic scope" value="Bacteria"/>
</dbReference>
<sequence>MTTTRQVTVVTTYLELPDRTAFRPWFTTDPSVTVIESRVPFPAFYRFLYRAVGETYHWTMRLDWSDEQLLAYLSRPSVTLLVLSVQGTPAGYIELNAESEEPDVEIAYFGLAPMFHGRGLGKHLLSTGVQRAFDDGARRVWVHTCTLDGPYALANYQARGFRPYKTTTETVVLPG</sequence>
<evidence type="ECO:0000313" key="2">
    <source>
        <dbReference type="EMBL" id="ABU59729.1"/>
    </source>
</evidence>
<evidence type="ECO:0000259" key="1">
    <source>
        <dbReference type="PROSITE" id="PS51186"/>
    </source>
</evidence>
<dbReference type="RefSeq" id="WP_012122152.1">
    <property type="nucleotide sequence ID" value="NC_009767.1"/>
</dbReference>
<dbReference type="PROSITE" id="PS51186">
    <property type="entry name" value="GNAT"/>
    <property type="match status" value="1"/>
</dbReference>
<dbReference type="KEGG" id="rca:Rcas_3680"/>
<dbReference type="HOGENOM" id="CLU_098254_0_0_0"/>
<accession>A7NQ83</accession>
<dbReference type="InterPro" id="IPR016181">
    <property type="entry name" value="Acyl_CoA_acyltransferase"/>
</dbReference>
<organism evidence="2 3">
    <name type="scientific">Roseiflexus castenholzii (strain DSM 13941 / HLO8)</name>
    <dbReference type="NCBI Taxonomy" id="383372"/>
    <lineage>
        <taxon>Bacteria</taxon>
        <taxon>Bacillati</taxon>
        <taxon>Chloroflexota</taxon>
        <taxon>Chloroflexia</taxon>
        <taxon>Chloroflexales</taxon>
        <taxon>Roseiflexineae</taxon>
        <taxon>Roseiflexaceae</taxon>
        <taxon>Roseiflexus</taxon>
    </lineage>
</organism>
<protein>
    <submittedName>
        <fullName evidence="2">GCN5-related N-acetyltransferase</fullName>
    </submittedName>
</protein>